<feature type="region of interest" description="Disordered" evidence="1">
    <location>
        <begin position="343"/>
        <end position="368"/>
    </location>
</feature>
<dbReference type="PANTHER" id="PTHR34427:SF5">
    <property type="entry name" value="DUF4283 DOMAIN-CONTAINING PROTEIN"/>
    <property type="match status" value="1"/>
</dbReference>
<dbReference type="AlphaFoldDB" id="A0A438FWI7"/>
<proteinExistence type="predicted"/>
<dbReference type="PANTHER" id="PTHR34427">
    <property type="entry name" value="DUF4283 DOMAIN PROTEIN"/>
    <property type="match status" value="1"/>
</dbReference>
<evidence type="ECO:0000313" key="3">
    <source>
        <dbReference type="Proteomes" id="UP000288805"/>
    </source>
</evidence>
<sequence length="446" mass="49503">MKAEKLELKSAMKADEDCQSGSDTMWEKVVFGKKQRGIIVERSRGFTSWIRFGESSLGWLLEEWRLVVGGKKEKSYVEVVNTREVPREKKARGGSVDSTGRRRCGKRKGVFGPLLGWELGRDGVMDSNLRDMEKWGKHHWKLQGGMRIARMGGFSREQVKEVWVRVMGLPLHLWSREVFKKIGDCCGGFVAVDESTGALKELQWARILVKLEGIEGPSSLQVVIGTTCYAIQLWWEMLPRVTDVIPASRFGTGKKLEMAVPSEDGESSCRPALETTSSDMIQTRGAVAERQKDGGENLPKVGPAVKANGRSGWVLDSEAERRPSEEIPVAIKEVSGLDLLGPPLKVTKPKAQKGPTEEDRLEVCGPPHLGPLPNIPAKEMGRPQLVPHKGSAGFGHPISYPIVPAGVRAREACREEAYGWPDRFWSAPYRARPLRVVTSKSLPTKF</sequence>
<organism evidence="2 3">
    <name type="scientific">Vitis vinifera</name>
    <name type="common">Grape</name>
    <dbReference type="NCBI Taxonomy" id="29760"/>
    <lineage>
        <taxon>Eukaryota</taxon>
        <taxon>Viridiplantae</taxon>
        <taxon>Streptophyta</taxon>
        <taxon>Embryophyta</taxon>
        <taxon>Tracheophyta</taxon>
        <taxon>Spermatophyta</taxon>
        <taxon>Magnoliopsida</taxon>
        <taxon>eudicotyledons</taxon>
        <taxon>Gunneridae</taxon>
        <taxon>Pentapetalae</taxon>
        <taxon>rosids</taxon>
        <taxon>Vitales</taxon>
        <taxon>Vitaceae</taxon>
        <taxon>Viteae</taxon>
        <taxon>Vitis</taxon>
    </lineage>
</organism>
<reference evidence="2 3" key="1">
    <citation type="journal article" date="2018" name="PLoS Genet.">
        <title>Population sequencing reveals clonal diversity and ancestral inbreeding in the grapevine cultivar Chardonnay.</title>
        <authorList>
            <person name="Roach M.J."/>
            <person name="Johnson D.L."/>
            <person name="Bohlmann J."/>
            <person name="van Vuuren H.J."/>
            <person name="Jones S.J."/>
            <person name="Pretorius I.S."/>
            <person name="Schmidt S.A."/>
            <person name="Borneman A.R."/>
        </authorList>
    </citation>
    <scope>NUCLEOTIDE SEQUENCE [LARGE SCALE GENOMIC DNA]</scope>
    <source>
        <strain evidence="3">cv. Chardonnay</strain>
        <tissue evidence="2">Leaf</tissue>
    </source>
</reference>
<name>A0A438FWI7_VITVI</name>
<comment type="caution">
    <text evidence="2">The sequence shown here is derived from an EMBL/GenBank/DDBJ whole genome shotgun (WGS) entry which is preliminary data.</text>
</comment>
<dbReference type="EMBL" id="QGNW01000722">
    <property type="protein sequence ID" value="RVW64331.1"/>
    <property type="molecule type" value="Genomic_DNA"/>
</dbReference>
<evidence type="ECO:0000256" key="1">
    <source>
        <dbReference type="SAM" id="MobiDB-lite"/>
    </source>
</evidence>
<gene>
    <name evidence="2" type="ORF">CK203_047013</name>
</gene>
<dbReference type="Proteomes" id="UP000288805">
    <property type="component" value="Unassembled WGS sequence"/>
</dbReference>
<evidence type="ECO:0000313" key="2">
    <source>
        <dbReference type="EMBL" id="RVW64331.1"/>
    </source>
</evidence>
<accession>A0A438FWI7</accession>
<protein>
    <submittedName>
        <fullName evidence="2">Uncharacterized protein</fullName>
    </submittedName>
</protein>